<dbReference type="Pfam" id="PF12796">
    <property type="entry name" value="Ank_2"/>
    <property type="match status" value="1"/>
</dbReference>
<keyword evidence="1" id="KW-0677">Repeat</keyword>
<gene>
    <name evidence="4" type="ORF">RB548_08435</name>
</gene>
<proteinExistence type="predicted"/>
<dbReference type="PANTHER" id="PTHR24123">
    <property type="entry name" value="ANKYRIN REPEAT-CONTAINING"/>
    <property type="match status" value="1"/>
</dbReference>
<feature type="repeat" description="ANK" evidence="3">
    <location>
        <begin position="462"/>
        <end position="494"/>
    </location>
</feature>
<accession>A0ABZ2BFV8</accession>
<feature type="repeat" description="ANK" evidence="3">
    <location>
        <begin position="360"/>
        <end position="392"/>
    </location>
</feature>
<dbReference type="InterPro" id="IPR036770">
    <property type="entry name" value="Ankyrin_rpt-contain_sf"/>
</dbReference>
<dbReference type="RefSeq" id="WP_331374481.1">
    <property type="nucleotide sequence ID" value="NZ_CP133148.1"/>
</dbReference>
<evidence type="ECO:0000256" key="1">
    <source>
        <dbReference type="ARBA" id="ARBA00022737"/>
    </source>
</evidence>
<evidence type="ECO:0000256" key="2">
    <source>
        <dbReference type="ARBA" id="ARBA00023043"/>
    </source>
</evidence>
<dbReference type="PROSITE" id="PS50297">
    <property type="entry name" value="ANK_REP_REGION"/>
    <property type="match status" value="2"/>
</dbReference>
<dbReference type="PRINTS" id="PR01415">
    <property type="entry name" value="ANKYRIN"/>
</dbReference>
<reference evidence="4" key="1">
    <citation type="submission" date="2023-08" db="EMBL/GenBank/DDBJ databases">
        <title>Complete genome sequence of Sinorhizobium chiapanecum ITTG S70 isolated from Acaciella angustissima nodules in Chiapas-Mexico.</title>
        <authorList>
            <person name="Rincon-Rosales R."/>
            <person name="Rogel M.A."/>
            <person name="Rincon-Medina C.I."/>
            <person name="Guerrero G."/>
            <person name="Manzano-Gomez L.A."/>
            <person name="Lopez-Lopez A."/>
            <person name="Rincon Molina F.A."/>
            <person name="Martinez-Romero E."/>
        </authorList>
    </citation>
    <scope>NUCLEOTIDE SEQUENCE</scope>
    <source>
        <strain evidence="4">ITTG S70</strain>
    </source>
</reference>
<dbReference type="SMART" id="SM00248">
    <property type="entry name" value="ANK"/>
    <property type="match status" value="6"/>
</dbReference>
<dbReference type="PROSITE" id="PS50088">
    <property type="entry name" value="ANK_REPEAT"/>
    <property type="match status" value="2"/>
</dbReference>
<keyword evidence="5" id="KW-1185">Reference proteome</keyword>
<evidence type="ECO:0000256" key="3">
    <source>
        <dbReference type="PROSITE-ProRule" id="PRU00023"/>
    </source>
</evidence>
<keyword evidence="2 3" id="KW-0040">ANK repeat</keyword>
<protein>
    <submittedName>
        <fullName evidence="4">Ankyrin repeat domain-containing protein</fullName>
    </submittedName>
</protein>
<sequence length="579" mass="63693">MLAREFGFSSWTRMKSHIESGRAGEASREQIANRFLSLATVSYFADVPADPKRFAQALDLLEAHPEIAGESIHVASALGDAQAIDEWIVRDPRLVEARGGPFDWEPLLYAAYARVPGRSTLAAGRRLIARGANSNAFWLDGGQYRFTALTGVFGEGEAGKERQPEHPDCLAFAQLLLDAGADPNDSQALYNRMFEPDNSCLEMLLQYALHSNHRNNWLVREDGRLVENSKTVFDYQLAWALQRRMPERVRLLMQHGADVNRAVGGRSPYQWAKLGGDDTLADYLTNHGARRVELSDVDRLVRAIGDEHGETASALVDADPGLVARVEAAHPALMHEAAGEDRRAQVRLVLALGFDVNRITSRTPLHEAALHGHIDMARLLIEEGADPTIRDPYHHAPAIGWAQYNGKDEMVRFLTEQPLDLFAAIVFGGLDRIASLLDERPEQLDVAFGDFRGRGKPDTQYDWMTPLAFAVVNGRRDVAEFLVQNGANVKLRGPGGRSIRELARETGDSDLIQFVSEAASAQHRTWADRESTPPAGPGGVTHFSISCDSGNFAVARQIVACDHLDRENAAASGVLTTTL</sequence>
<dbReference type="SUPFAM" id="SSF48403">
    <property type="entry name" value="Ankyrin repeat"/>
    <property type="match status" value="1"/>
</dbReference>
<organism evidence="4 5">
    <name type="scientific">Sinorhizobium chiapasense</name>
    <dbReference type="NCBI Taxonomy" id="501572"/>
    <lineage>
        <taxon>Bacteria</taxon>
        <taxon>Pseudomonadati</taxon>
        <taxon>Pseudomonadota</taxon>
        <taxon>Alphaproteobacteria</taxon>
        <taxon>Hyphomicrobiales</taxon>
        <taxon>Rhizobiaceae</taxon>
        <taxon>Sinorhizobium/Ensifer group</taxon>
        <taxon>Sinorhizobium</taxon>
    </lineage>
</organism>
<evidence type="ECO:0000313" key="5">
    <source>
        <dbReference type="Proteomes" id="UP001432360"/>
    </source>
</evidence>
<dbReference type="Proteomes" id="UP001432360">
    <property type="component" value="Chromosome"/>
</dbReference>
<dbReference type="Pfam" id="PF00023">
    <property type="entry name" value="Ank"/>
    <property type="match status" value="1"/>
</dbReference>
<evidence type="ECO:0000313" key="4">
    <source>
        <dbReference type="EMBL" id="WVT05400.1"/>
    </source>
</evidence>
<dbReference type="Gene3D" id="1.25.40.20">
    <property type="entry name" value="Ankyrin repeat-containing domain"/>
    <property type="match status" value="3"/>
</dbReference>
<name>A0ABZ2BFV8_9HYPH</name>
<dbReference type="InterPro" id="IPR051165">
    <property type="entry name" value="Multifunctional_ANK_Repeat"/>
</dbReference>
<dbReference type="EMBL" id="CP133148">
    <property type="protein sequence ID" value="WVT05400.1"/>
    <property type="molecule type" value="Genomic_DNA"/>
</dbReference>
<dbReference type="InterPro" id="IPR002110">
    <property type="entry name" value="Ankyrin_rpt"/>
</dbReference>
<dbReference type="PANTHER" id="PTHR24123:SF33">
    <property type="entry name" value="PROTEIN HOS4"/>
    <property type="match status" value="1"/>
</dbReference>